<dbReference type="EMBL" id="JAVRES010000007">
    <property type="protein sequence ID" value="MDT0436454.1"/>
    <property type="molecule type" value="Genomic_DNA"/>
</dbReference>
<dbReference type="RefSeq" id="WP_161353207.1">
    <property type="nucleotide sequence ID" value="NZ_JAVRES010000007.1"/>
</dbReference>
<evidence type="ECO:0000313" key="2">
    <source>
        <dbReference type="Proteomes" id="UP001183535"/>
    </source>
</evidence>
<keyword evidence="2" id="KW-1185">Reference proteome</keyword>
<gene>
    <name evidence="1" type="ORF">RM877_17370</name>
</gene>
<evidence type="ECO:0000313" key="1">
    <source>
        <dbReference type="EMBL" id="MDT0436454.1"/>
    </source>
</evidence>
<dbReference type="Proteomes" id="UP001183535">
    <property type="component" value="Unassembled WGS sequence"/>
</dbReference>
<name>A0ABD5EQY9_9ACTN</name>
<evidence type="ECO:0008006" key="3">
    <source>
        <dbReference type="Google" id="ProtNLM"/>
    </source>
</evidence>
<comment type="caution">
    <text evidence="1">The sequence shown here is derived from an EMBL/GenBank/DDBJ whole genome shotgun (WGS) entry which is preliminary data.</text>
</comment>
<proteinExistence type="predicted"/>
<dbReference type="AlphaFoldDB" id="A0ABD5EQY9"/>
<organism evidence="1 2">
    <name type="scientific">Streptomyces doudnae</name>
    <dbReference type="NCBI Taxonomy" id="3075536"/>
    <lineage>
        <taxon>Bacteria</taxon>
        <taxon>Bacillati</taxon>
        <taxon>Actinomycetota</taxon>
        <taxon>Actinomycetes</taxon>
        <taxon>Kitasatosporales</taxon>
        <taxon>Streptomycetaceae</taxon>
        <taxon>Streptomyces</taxon>
    </lineage>
</organism>
<reference evidence="2" key="1">
    <citation type="submission" date="2023-07" db="EMBL/GenBank/DDBJ databases">
        <title>30 novel species of actinomycetes from the DSMZ collection.</title>
        <authorList>
            <person name="Nouioui I."/>
        </authorList>
    </citation>
    <scope>NUCLEOTIDE SEQUENCE [LARGE SCALE GENOMIC DNA]</scope>
    <source>
        <strain evidence="2">DSM 41981</strain>
    </source>
</reference>
<protein>
    <recommendedName>
        <fullName evidence="3">FXSXX-COOH protein</fullName>
    </recommendedName>
</protein>
<accession>A0ABD5EQY9</accession>
<sequence length="53" mass="5527">MATTIHTTRLRTTLSTSVDATAAAKVATAPTAKANVMALPTAADRLRAFLPRC</sequence>